<organism evidence="2">
    <name type="scientific">Schistosoma japonicum</name>
    <name type="common">Blood fluke</name>
    <dbReference type="NCBI Taxonomy" id="6182"/>
    <lineage>
        <taxon>Eukaryota</taxon>
        <taxon>Metazoa</taxon>
        <taxon>Spiralia</taxon>
        <taxon>Lophotrochozoa</taxon>
        <taxon>Platyhelminthes</taxon>
        <taxon>Trematoda</taxon>
        <taxon>Digenea</taxon>
        <taxon>Strigeidida</taxon>
        <taxon>Schistosomatoidea</taxon>
        <taxon>Schistosomatidae</taxon>
        <taxon>Schistosoma</taxon>
    </lineage>
</organism>
<name>C7TYJ8_SCHJA</name>
<accession>C7TYJ8</accession>
<reference evidence="2" key="1">
    <citation type="journal article" date="2009" name="Nature">
        <title>The Schistosoma japonicum genome reveals features of host-parasite interplay.</title>
        <authorList>
            <person name="Liu F."/>
            <person name="Zhou Y."/>
            <person name="Wang Z.Q."/>
            <person name="Lu G."/>
            <person name="Zheng H."/>
            <person name="Brindley P.J."/>
            <person name="McManus D.P."/>
            <person name="Blair D."/>
            <person name="Zhang Q.H."/>
            <person name="Zhong Y."/>
            <person name="Wang S."/>
            <person name="Han Z.G."/>
            <person name="Chen Z."/>
        </authorList>
    </citation>
    <scope>NUCLEOTIDE SEQUENCE</scope>
    <source>
        <strain evidence="2">Anhui</strain>
    </source>
</reference>
<evidence type="ECO:0000313" key="2">
    <source>
        <dbReference type="EMBL" id="CAX82674.1"/>
    </source>
</evidence>
<reference evidence="2" key="2">
    <citation type="submission" date="2009-03" db="EMBL/GenBank/DDBJ databases">
        <authorList>
            <person name="Gang L."/>
        </authorList>
    </citation>
    <scope>NUCLEOTIDE SEQUENCE</scope>
    <source>
        <strain evidence="2">Anhui</strain>
    </source>
</reference>
<protein>
    <recommendedName>
        <fullName evidence="3">Egg protein</fullName>
    </recommendedName>
</protein>
<dbReference type="EMBL" id="FN326950">
    <property type="protein sequence ID" value="CAX82674.1"/>
    <property type="molecule type" value="mRNA"/>
</dbReference>
<proteinExistence type="evidence at transcript level"/>
<sequence>MQMLNFVKIPTLLLLLQVISINAQLNYPNTVVTIVIDPLFLKSKDENGNVDKNEFSGRLESGEYYSTNKCCDVFREVAQSSVPGNWKKYRCIDVNSEIMTTNKNSAVLKVVLNLKFLYTDEKEFNKSTIARTIMKNLNNGNSSEVLANNEYMGIATVVSVQTTTLVVFSNKPTSSPVTNAKTVVTIHVFSFHARMNKSIFDVLKSPCFFSNKSGGYRELSRCCMLFESLIKKVVKKFSKQSECVDVESIPFNDNVNATTVKKVSKFDFAYQELVELNSDRLTKSLNELSKEKDFQNMLRFNNISNVEYVASVKHI</sequence>
<dbReference type="AlphaFoldDB" id="C7TYJ8"/>
<evidence type="ECO:0008006" key="3">
    <source>
        <dbReference type="Google" id="ProtNLM"/>
    </source>
</evidence>
<feature type="signal peptide" evidence="1">
    <location>
        <begin position="1"/>
        <end position="23"/>
    </location>
</feature>
<evidence type="ECO:0000256" key="1">
    <source>
        <dbReference type="SAM" id="SignalP"/>
    </source>
</evidence>
<keyword evidence="1" id="KW-0732">Signal</keyword>
<feature type="chain" id="PRO_5002985137" description="Egg protein" evidence="1">
    <location>
        <begin position="24"/>
        <end position="315"/>
    </location>
</feature>